<accession>A0ABP6X3T7</accession>
<dbReference type="Pfam" id="PF08281">
    <property type="entry name" value="Sigma70_r4_2"/>
    <property type="match status" value="1"/>
</dbReference>
<reference evidence="8" key="1">
    <citation type="journal article" date="2019" name="Int. J. Syst. Evol. Microbiol.">
        <title>The Global Catalogue of Microorganisms (GCM) 10K type strain sequencing project: providing services to taxonomists for standard genome sequencing and annotation.</title>
        <authorList>
            <consortium name="The Broad Institute Genomics Platform"/>
            <consortium name="The Broad Institute Genome Sequencing Center for Infectious Disease"/>
            <person name="Wu L."/>
            <person name="Ma J."/>
        </authorList>
    </citation>
    <scope>NUCLEOTIDE SEQUENCE [LARGE SCALE GENOMIC DNA]</scope>
    <source>
        <strain evidence="8">JCM 17326</strain>
    </source>
</reference>
<keyword evidence="2" id="KW-0805">Transcription regulation</keyword>
<keyword evidence="4" id="KW-0804">Transcription</keyword>
<dbReference type="PANTHER" id="PTHR43133">
    <property type="entry name" value="RNA POLYMERASE ECF-TYPE SIGMA FACTO"/>
    <property type="match status" value="1"/>
</dbReference>
<keyword evidence="3" id="KW-0731">Sigma factor</keyword>
<dbReference type="Proteomes" id="UP001500630">
    <property type="component" value="Unassembled WGS sequence"/>
</dbReference>
<comment type="similarity">
    <text evidence="1">Belongs to the sigma-70 factor family. ECF subfamily.</text>
</comment>
<dbReference type="InterPro" id="IPR039425">
    <property type="entry name" value="RNA_pol_sigma-70-like"/>
</dbReference>
<dbReference type="SUPFAM" id="SSF88659">
    <property type="entry name" value="Sigma3 and sigma4 domains of RNA polymerase sigma factors"/>
    <property type="match status" value="1"/>
</dbReference>
<keyword evidence="8" id="KW-1185">Reference proteome</keyword>
<evidence type="ECO:0000313" key="8">
    <source>
        <dbReference type="Proteomes" id="UP001500630"/>
    </source>
</evidence>
<evidence type="ECO:0000256" key="4">
    <source>
        <dbReference type="ARBA" id="ARBA00023163"/>
    </source>
</evidence>
<dbReference type="InterPro" id="IPR036388">
    <property type="entry name" value="WH-like_DNA-bd_sf"/>
</dbReference>
<proteinExistence type="inferred from homology"/>
<organism evidence="7 8">
    <name type="scientific">Nonomuraea rosea</name>
    <dbReference type="NCBI Taxonomy" id="638574"/>
    <lineage>
        <taxon>Bacteria</taxon>
        <taxon>Bacillati</taxon>
        <taxon>Actinomycetota</taxon>
        <taxon>Actinomycetes</taxon>
        <taxon>Streptosporangiales</taxon>
        <taxon>Streptosporangiaceae</taxon>
        <taxon>Nonomuraea</taxon>
    </lineage>
</organism>
<dbReference type="RefSeq" id="WP_345564584.1">
    <property type="nucleotide sequence ID" value="NZ_BAABDQ010000009.1"/>
</dbReference>
<dbReference type="InterPro" id="IPR013325">
    <property type="entry name" value="RNA_pol_sigma_r2"/>
</dbReference>
<dbReference type="NCBIfam" id="TIGR02937">
    <property type="entry name" value="sigma70-ECF"/>
    <property type="match status" value="1"/>
</dbReference>
<dbReference type="Gene3D" id="1.10.10.10">
    <property type="entry name" value="Winged helix-like DNA-binding domain superfamily/Winged helix DNA-binding domain"/>
    <property type="match status" value="1"/>
</dbReference>
<dbReference type="InterPro" id="IPR014284">
    <property type="entry name" value="RNA_pol_sigma-70_dom"/>
</dbReference>
<sequence length="197" mass="21771">MPTQTHDLIGAWRAMRARLLAFVTSRADSHQDAEDIVQEVFIKISQGIGGLRDEQRLEAWIYQVTRNTIADHQHALSRTGHLHARVATERSLDSGTPERGALSTLTGCLVPLLGRLSERDRQAIALVEYDRLTQVEAARRLGVSVSGMKSRIQRARGRLRELLLSCCQIAMDTRGDVREVRAEGPCPCASQSNGSSS</sequence>
<dbReference type="Gene3D" id="1.10.1740.10">
    <property type="match status" value="1"/>
</dbReference>
<evidence type="ECO:0008006" key="9">
    <source>
        <dbReference type="Google" id="ProtNLM"/>
    </source>
</evidence>
<gene>
    <name evidence="7" type="ORF">GCM10022419_045810</name>
</gene>
<dbReference type="EMBL" id="BAABDQ010000009">
    <property type="protein sequence ID" value="GAA3560039.1"/>
    <property type="molecule type" value="Genomic_DNA"/>
</dbReference>
<feature type="domain" description="RNA polymerase sigma factor 70 region 4 type 2" evidence="6">
    <location>
        <begin position="112"/>
        <end position="159"/>
    </location>
</feature>
<dbReference type="Pfam" id="PF04542">
    <property type="entry name" value="Sigma70_r2"/>
    <property type="match status" value="1"/>
</dbReference>
<evidence type="ECO:0000259" key="5">
    <source>
        <dbReference type="Pfam" id="PF04542"/>
    </source>
</evidence>
<evidence type="ECO:0000313" key="7">
    <source>
        <dbReference type="EMBL" id="GAA3560039.1"/>
    </source>
</evidence>
<name>A0ABP6X3T7_9ACTN</name>
<evidence type="ECO:0000256" key="2">
    <source>
        <dbReference type="ARBA" id="ARBA00023015"/>
    </source>
</evidence>
<dbReference type="PANTHER" id="PTHR43133:SF62">
    <property type="entry name" value="RNA POLYMERASE SIGMA FACTOR SIGZ"/>
    <property type="match status" value="1"/>
</dbReference>
<dbReference type="InterPro" id="IPR013324">
    <property type="entry name" value="RNA_pol_sigma_r3/r4-like"/>
</dbReference>
<dbReference type="SUPFAM" id="SSF88946">
    <property type="entry name" value="Sigma2 domain of RNA polymerase sigma factors"/>
    <property type="match status" value="1"/>
</dbReference>
<dbReference type="InterPro" id="IPR013249">
    <property type="entry name" value="RNA_pol_sigma70_r4_t2"/>
</dbReference>
<comment type="caution">
    <text evidence="7">The sequence shown here is derived from an EMBL/GenBank/DDBJ whole genome shotgun (WGS) entry which is preliminary data.</text>
</comment>
<protein>
    <recommendedName>
        <fullName evidence="9">RNA polymerase sigma factor SigZ</fullName>
    </recommendedName>
</protein>
<dbReference type="InterPro" id="IPR007627">
    <property type="entry name" value="RNA_pol_sigma70_r2"/>
</dbReference>
<dbReference type="CDD" id="cd06171">
    <property type="entry name" value="Sigma70_r4"/>
    <property type="match status" value="1"/>
</dbReference>
<evidence type="ECO:0000256" key="1">
    <source>
        <dbReference type="ARBA" id="ARBA00010641"/>
    </source>
</evidence>
<feature type="domain" description="RNA polymerase sigma-70 region 2" evidence="5">
    <location>
        <begin position="13"/>
        <end position="73"/>
    </location>
</feature>
<evidence type="ECO:0000259" key="6">
    <source>
        <dbReference type="Pfam" id="PF08281"/>
    </source>
</evidence>
<evidence type="ECO:0000256" key="3">
    <source>
        <dbReference type="ARBA" id="ARBA00023082"/>
    </source>
</evidence>